<sequence length="314" mass="33025">MLRAQVLLLMALTALLATTTLAAPWSARGGGHHHGAHEEEADEAVDCFASGVEDWDSKLHIGAIFIILAVAGVGVYLPVLGHFVPALRLPRFLLTVGKHLGTGVIIATGFIHMLPEASESLSNPCIGGRMGNYGGWAGVLAMMAIFGMHLLEFLMSNHAMGKHGHSHGLPPIEHTHSPQAADGSNKTASLHSHGDHHSPSSDSQLGKPLYIAGAQMPSATSQMQNQENCDAVAIHTHHTHVHGASFIASGNADDVAAERHKASTYILELGICSHSVLIGLTLSVATGTSFTTLLIAIVFHQFCEGLALGSRLAE</sequence>
<name>A0ACC1JRT2_9FUNG</name>
<proteinExistence type="predicted"/>
<accession>A0ACC1JRT2</accession>
<dbReference type="Proteomes" id="UP001140234">
    <property type="component" value="Unassembled WGS sequence"/>
</dbReference>
<protein>
    <submittedName>
        <fullName evidence="1">Uncharacterized protein</fullName>
    </submittedName>
</protein>
<evidence type="ECO:0000313" key="1">
    <source>
        <dbReference type="EMBL" id="KAJ2766206.1"/>
    </source>
</evidence>
<reference evidence="1" key="1">
    <citation type="submission" date="2022-07" db="EMBL/GenBank/DDBJ databases">
        <title>Phylogenomic reconstructions and comparative analyses of Kickxellomycotina fungi.</title>
        <authorList>
            <person name="Reynolds N.K."/>
            <person name="Stajich J.E."/>
            <person name="Barry K."/>
            <person name="Grigoriev I.V."/>
            <person name="Crous P."/>
            <person name="Smith M.E."/>
        </authorList>
    </citation>
    <scope>NUCLEOTIDE SEQUENCE</scope>
    <source>
        <strain evidence="1">CBS 109366</strain>
    </source>
</reference>
<comment type="caution">
    <text evidence="1">The sequence shown here is derived from an EMBL/GenBank/DDBJ whole genome shotgun (WGS) entry which is preliminary data.</text>
</comment>
<dbReference type="EMBL" id="JANBUJ010001765">
    <property type="protein sequence ID" value="KAJ2766206.1"/>
    <property type="molecule type" value="Genomic_DNA"/>
</dbReference>
<evidence type="ECO:0000313" key="2">
    <source>
        <dbReference type="Proteomes" id="UP001140234"/>
    </source>
</evidence>
<gene>
    <name evidence="1" type="ORF">IWQ57_004466</name>
</gene>
<feature type="non-terminal residue" evidence="1">
    <location>
        <position position="314"/>
    </location>
</feature>
<organism evidence="1 2">
    <name type="scientific">Coemansia nantahalensis</name>
    <dbReference type="NCBI Taxonomy" id="2789366"/>
    <lineage>
        <taxon>Eukaryota</taxon>
        <taxon>Fungi</taxon>
        <taxon>Fungi incertae sedis</taxon>
        <taxon>Zoopagomycota</taxon>
        <taxon>Kickxellomycotina</taxon>
        <taxon>Kickxellomycetes</taxon>
        <taxon>Kickxellales</taxon>
        <taxon>Kickxellaceae</taxon>
        <taxon>Coemansia</taxon>
    </lineage>
</organism>
<keyword evidence="2" id="KW-1185">Reference proteome</keyword>